<name>A0ABT5E5Z6_9BACT</name>
<feature type="transmembrane region" description="Helical" evidence="1">
    <location>
        <begin position="6"/>
        <end position="28"/>
    </location>
</feature>
<dbReference type="RefSeq" id="WP_272089377.1">
    <property type="nucleotide sequence ID" value="NZ_JAQNDL010000003.1"/>
</dbReference>
<reference evidence="2 3" key="1">
    <citation type="submission" date="2022-11" db="EMBL/GenBank/DDBJ databases">
        <title>Minimal conservation of predation-associated metabolite biosynthetic gene clusters underscores biosynthetic potential of Myxococcota including descriptions for ten novel species: Archangium lansinium sp. nov., Myxococcus landrumus sp. nov., Nannocystis bai.</title>
        <authorList>
            <person name="Ahearne A."/>
            <person name="Stevens C."/>
            <person name="Dowd S."/>
        </authorList>
    </citation>
    <scope>NUCLEOTIDE SEQUENCE [LARGE SCALE GENOMIC DNA]</scope>
    <source>
        <strain evidence="2 3">BB15-2</strain>
    </source>
</reference>
<evidence type="ECO:0000313" key="2">
    <source>
        <dbReference type="EMBL" id="MDC0720868.1"/>
    </source>
</evidence>
<evidence type="ECO:0000313" key="3">
    <source>
        <dbReference type="Proteomes" id="UP001221686"/>
    </source>
</evidence>
<keyword evidence="1" id="KW-1133">Transmembrane helix</keyword>
<dbReference type="EMBL" id="JAQNDL010000003">
    <property type="protein sequence ID" value="MDC0720868.1"/>
    <property type="molecule type" value="Genomic_DNA"/>
</dbReference>
<comment type="caution">
    <text evidence="2">The sequence shown here is derived from an EMBL/GenBank/DDBJ whole genome shotgun (WGS) entry which is preliminary data.</text>
</comment>
<keyword evidence="3" id="KW-1185">Reference proteome</keyword>
<dbReference type="Proteomes" id="UP001221686">
    <property type="component" value="Unassembled WGS sequence"/>
</dbReference>
<proteinExistence type="predicted"/>
<gene>
    <name evidence="2" type="ORF">POL25_28445</name>
</gene>
<organism evidence="2 3">
    <name type="scientific">Nannocystis bainbridge</name>
    <dbReference type="NCBI Taxonomy" id="2995303"/>
    <lineage>
        <taxon>Bacteria</taxon>
        <taxon>Pseudomonadati</taxon>
        <taxon>Myxococcota</taxon>
        <taxon>Polyangia</taxon>
        <taxon>Nannocystales</taxon>
        <taxon>Nannocystaceae</taxon>
        <taxon>Nannocystis</taxon>
    </lineage>
</organism>
<keyword evidence="1" id="KW-0472">Membrane</keyword>
<keyword evidence="1" id="KW-0812">Transmembrane</keyword>
<sequence>MPGFSAALAIDLVPGAIVLGLLHVYLGLRGAQSANVKVPA</sequence>
<accession>A0ABT5E5Z6</accession>
<evidence type="ECO:0000256" key="1">
    <source>
        <dbReference type="SAM" id="Phobius"/>
    </source>
</evidence>
<protein>
    <submittedName>
        <fullName evidence="2">Uncharacterized protein</fullName>
    </submittedName>
</protein>